<dbReference type="Proteomes" id="UP000552097">
    <property type="component" value="Unassembled WGS sequence"/>
</dbReference>
<organism evidence="2 3">
    <name type="scientific">Saccharothrix ecbatanensis</name>
    <dbReference type="NCBI Taxonomy" id="1105145"/>
    <lineage>
        <taxon>Bacteria</taxon>
        <taxon>Bacillati</taxon>
        <taxon>Actinomycetota</taxon>
        <taxon>Actinomycetes</taxon>
        <taxon>Pseudonocardiales</taxon>
        <taxon>Pseudonocardiaceae</taxon>
        <taxon>Saccharothrix</taxon>
    </lineage>
</organism>
<evidence type="ECO:0008006" key="4">
    <source>
        <dbReference type="Google" id="ProtNLM"/>
    </source>
</evidence>
<dbReference type="AlphaFoldDB" id="A0A7W9HJ23"/>
<sequence length="320" mass="34247">MTTLLTTLATKLAEKWMTLVVLPGLLLLATAFAGTMLKHRHALDVRHLVGEVNRFGKAAGGTPAATLAVMLVALLLASAAAGLLAQAAGAGLRWLWTVTPRHPDRLPLVLLTRRRRDRWTKLDRDYRAAQDDVDQATAAVDDARAAQSDSVEVEERRLAHAVDVAAAIAARRNRIASARPSRPTWMGDRLAAAETRVRGQYGLDLSAVWPRLQLVVPDAARADLRSAADAWNRAGIVAGWGLLYLPVTVVWWPAAPIGLAVLLVGRRRGRAAAAALADLAESAVDLYAPTLAEQLGVTAPVGAVNPALGRRITEQLRKGT</sequence>
<keyword evidence="3" id="KW-1185">Reference proteome</keyword>
<comment type="caution">
    <text evidence="2">The sequence shown here is derived from an EMBL/GenBank/DDBJ whole genome shotgun (WGS) entry which is preliminary data.</text>
</comment>
<name>A0A7W9HJ23_9PSEU</name>
<proteinExistence type="predicted"/>
<keyword evidence="1" id="KW-0812">Transmembrane</keyword>
<keyword evidence="1" id="KW-0472">Membrane</keyword>
<accession>A0A7W9HJ23</accession>
<feature type="transmembrane region" description="Helical" evidence="1">
    <location>
        <begin position="242"/>
        <end position="264"/>
    </location>
</feature>
<dbReference type="RefSeq" id="WP_184920133.1">
    <property type="nucleotide sequence ID" value="NZ_JACHMO010000001.1"/>
</dbReference>
<reference evidence="2 3" key="1">
    <citation type="submission" date="2020-08" db="EMBL/GenBank/DDBJ databases">
        <title>Sequencing the genomes of 1000 actinobacteria strains.</title>
        <authorList>
            <person name="Klenk H.-P."/>
        </authorList>
    </citation>
    <scope>NUCLEOTIDE SEQUENCE [LARGE SCALE GENOMIC DNA]</scope>
    <source>
        <strain evidence="2 3">DSM 45486</strain>
    </source>
</reference>
<keyword evidence="1" id="KW-1133">Transmembrane helix</keyword>
<dbReference type="EMBL" id="JACHMO010000001">
    <property type="protein sequence ID" value="MBB5803030.1"/>
    <property type="molecule type" value="Genomic_DNA"/>
</dbReference>
<feature type="transmembrane region" description="Helical" evidence="1">
    <location>
        <begin position="16"/>
        <end position="37"/>
    </location>
</feature>
<evidence type="ECO:0000313" key="2">
    <source>
        <dbReference type="EMBL" id="MBB5803030.1"/>
    </source>
</evidence>
<gene>
    <name evidence="2" type="ORF">F4560_002798</name>
</gene>
<protein>
    <recommendedName>
        <fullName evidence="4">Vegetative cell wall protein gp1</fullName>
    </recommendedName>
</protein>
<evidence type="ECO:0000256" key="1">
    <source>
        <dbReference type="SAM" id="Phobius"/>
    </source>
</evidence>
<feature type="transmembrane region" description="Helical" evidence="1">
    <location>
        <begin position="64"/>
        <end position="85"/>
    </location>
</feature>
<evidence type="ECO:0000313" key="3">
    <source>
        <dbReference type="Proteomes" id="UP000552097"/>
    </source>
</evidence>